<dbReference type="PROSITE" id="PS50056">
    <property type="entry name" value="TYR_PHOSPHATASE_2"/>
    <property type="match status" value="1"/>
</dbReference>
<dbReference type="FunFam" id="3.90.190.10:FF:000110">
    <property type="entry name" value="PPS1p Protein phosphatase"/>
    <property type="match status" value="1"/>
</dbReference>
<feature type="domain" description="Tyrosine-protein phosphatase" evidence="4">
    <location>
        <begin position="483"/>
        <end position="632"/>
    </location>
</feature>
<dbReference type="GO" id="GO:0033260">
    <property type="term" value="P:nuclear DNA replication"/>
    <property type="evidence" value="ECO:0007669"/>
    <property type="project" value="InterPro"/>
</dbReference>
<dbReference type="PANTHER" id="PTHR47550:SF1">
    <property type="entry name" value="DUAL SPECIFICITY PROTEIN PHOSPHATASE PPS1"/>
    <property type="match status" value="1"/>
</dbReference>
<dbReference type="Gene3D" id="3.90.190.10">
    <property type="entry name" value="Protein tyrosine phosphatase superfamily"/>
    <property type="match status" value="2"/>
</dbReference>
<dbReference type="InterPro" id="IPR020422">
    <property type="entry name" value="TYR_PHOSPHATASE_DUAL_dom"/>
</dbReference>
<dbReference type="HOGENOM" id="CLU_003560_1_0_1"/>
<evidence type="ECO:0000259" key="5">
    <source>
        <dbReference type="PROSITE" id="PS50056"/>
    </source>
</evidence>
<dbReference type="STRING" id="759272.G0RZ79"/>
<evidence type="ECO:0000256" key="3">
    <source>
        <dbReference type="SAM" id="MobiDB-lite"/>
    </source>
</evidence>
<protein>
    <submittedName>
        <fullName evidence="6">Uncharacterized protein</fullName>
    </submittedName>
</protein>
<dbReference type="InterPro" id="IPR047949">
    <property type="entry name" value="PPS1_DSP"/>
</dbReference>
<dbReference type="InterPro" id="IPR000340">
    <property type="entry name" value="Dual-sp_phosphatase_cat-dom"/>
</dbReference>
<keyword evidence="1" id="KW-0378">Hydrolase</keyword>
<proteinExistence type="predicted"/>
<dbReference type="eggNOG" id="KOG1716">
    <property type="taxonomic scope" value="Eukaryota"/>
</dbReference>
<dbReference type="CDD" id="cd14516">
    <property type="entry name" value="DSP_fungal_PPS1"/>
    <property type="match status" value="1"/>
</dbReference>
<dbReference type="InterPro" id="IPR053239">
    <property type="entry name" value="Dual_spec_PTase"/>
</dbReference>
<accession>G0RZ79</accession>
<keyword evidence="7" id="KW-1185">Reference proteome</keyword>
<dbReference type="GeneID" id="18254239"/>
<dbReference type="InterPro" id="IPR029021">
    <property type="entry name" value="Prot-tyrosine_phosphatase-like"/>
</dbReference>
<feature type="region of interest" description="Disordered" evidence="3">
    <location>
        <begin position="1"/>
        <end position="69"/>
    </location>
</feature>
<evidence type="ECO:0000256" key="1">
    <source>
        <dbReference type="ARBA" id="ARBA00022801"/>
    </source>
</evidence>
<dbReference type="PANTHER" id="PTHR47550">
    <property type="entry name" value="DUAL SPECIFICITY PROTEIN PHOSPHATASE PPS1"/>
    <property type="match status" value="1"/>
</dbReference>
<dbReference type="EMBL" id="GL988032">
    <property type="protein sequence ID" value="EGS23507.1"/>
    <property type="molecule type" value="Genomic_DNA"/>
</dbReference>
<dbReference type="InterPro" id="IPR016130">
    <property type="entry name" value="Tyr_Pase_AS"/>
</dbReference>
<evidence type="ECO:0000259" key="4">
    <source>
        <dbReference type="PROSITE" id="PS50054"/>
    </source>
</evidence>
<dbReference type="PROSITE" id="PS50054">
    <property type="entry name" value="TYR_PHOSPHATASE_DUAL"/>
    <property type="match status" value="1"/>
</dbReference>
<feature type="compositionally biased region" description="Pro residues" evidence="3">
    <location>
        <begin position="43"/>
        <end position="62"/>
    </location>
</feature>
<dbReference type="GO" id="GO:0005634">
    <property type="term" value="C:nucleus"/>
    <property type="evidence" value="ECO:0007669"/>
    <property type="project" value="GOC"/>
</dbReference>
<organism evidence="7">
    <name type="scientific">Chaetomium thermophilum (strain DSM 1495 / CBS 144.50 / IMI 039719)</name>
    <name type="common">Thermochaetoides thermophila</name>
    <dbReference type="NCBI Taxonomy" id="759272"/>
    <lineage>
        <taxon>Eukaryota</taxon>
        <taxon>Fungi</taxon>
        <taxon>Dikarya</taxon>
        <taxon>Ascomycota</taxon>
        <taxon>Pezizomycotina</taxon>
        <taxon>Sordariomycetes</taxon>
        <taxon>Sordariomycetidae</taxon>
        <taxon>Sordariales</taxon>
        <taxon>Chaetomiaceae</taxon>
        <taxon>Thermochaetoides</taxon>
    </lineage>
</organism>
<evidence type="ECO:0000313" key="6">
    <source>
        <dbReference type="EMBL" id="EGS23507.1"/>
    </source>
</evidence>
<dbReference type="Proteomes" id="UP000008066">
    <property type="component" value="Unassembled WGS sequence"/>
</dbReference>
<dbReference type="InterPro" id="IPR000387">
    <property type="entry name" value="Tyr_Pase_dom"/>
</dbReference>
<dbReference type="AlphaFoldDB" id="G0RZ79"/>
<evidence type="ECO:0000256" key="2">
    <source>
        <dbReference type="ARBA" id="ARBA00022912"/>
    </source>
</evidence>
<keyword evidence="2" id="KW-0904">Protein phosphatase</keyword>
<evidence type="ECO:0000313" key="7">
    <source>
        <dbReference type="Proteomes" id="UP000008066"/>
    </source>
</evidence>
<dbReference type="KEGG" id="cthr:CTHT_0002010"/>
<dbReference type="OMA" id="NKPYSRQ"/>
<dbReference type="SMART" id="SM00195">
    <property type="entry name" value="DSPc"/>
    <property type="match status" value="1"/>
</dbReference>
<gene>
    <name evidence="6" type="ORF">CTHT_0002010</name>
</gene>
<dbReference type="SUPFAM" id="SSF52799">
    <property type="entry name" value="(Phosphotyrosine protein) phosphatases II"/>
    <property type="match status" value="2"/>
</dbReference>
<dbReference type="Pfam" id="PF00782">
    <property type="entry name" value="DSPc"/>
    <property type="match status" value="1"/>
</dbReference>
<dbReference type="GO" id="GO:0008138">
    <property type="term" value="F:protein tyrosine/serine/threonine phosphatase activity"/>
    <property type="evidence" value="ECO:0007669"/>
    <property type="project" value="InterPro"/>
</dbReference>
<reference evidence="6 7" key="1">
    <citation type="journal article" date="2011" name="Cell">
        <title>Insight into structure and assembly of the nuclear pore complex by utilizing the genome of a eukaryotic thermophile.</title>
        <authorList>
            <person name="Amlacher S."/>
            <person name="Sarges P."/>
            <person name="Flemming D."/>
            <person name="van Noort V."/>
            <person name="Kunze R."/>
            <person name="Devos D.P."/>
            <person name="Arumugam M."/>
            <person name="Bork P."/>
            <person name="Hurt E."/>
        </authorList>
    </citation>
    <scope>NUCLEOTIDE SEQUENCE [LARGE SCALE GENOMIC DNA]</scope>
    <source>
        <strain evidence="7">DSM 1495 / CBS 144.50 / IMI 039719</strain>
    </source>
</reference>
<dbReference type="RefSeq" id="XP_006690749.1">
    <property type="nucleotide sequence ID" value="XM_006690686.1"/>
</dbReference>
<feature type="compositionally biased region" description="Polar residues" evidence="3">
    <location>
        <begin position="1"/>
        <end position="21"/>
    </location>
</feature>
<name>G0RZ79_CHATD</name>
<sequence length="696" mass="77528">MATITLSRPITPHSSSSNLTLDSRDSRDPTPCPSPVPNKHIPICPPGPIPREGPTTPPPSPPSEHHQVQKSLLYPPDRYRCLAMGQLAIYMLSAADIAAAVHYHAQQPLPDPSQVFPWLHGLHPSNHLQQAFVNARRRSTRKTPACLRGITIVKADGDLSVARLKGAVAPHEILLMGAGVADFLDLDPKEGFSARNFHIQTAKMATTSDIIVYGADDVAVRKLAWEIAVAQMRWREEHNDPHHPLPRYNTFICVSPWSEFEMYHPELIAVNSLGNPTGRVFDFAHQERREMYEMARASEISHNVWLGPTPEHGSPDQHGYALLIECSDIGRLNPKNLEYIFGMIAKGSLKVQYQADFPSSGSLLVSNSVSGEFDAFIESLKWIMEIANLGHKVLIHCADGYTESTLLAVAYHAYSTGTPVYDSWLTLHTQLGRNMFAYPTDAFLLSFLGSRLLRESPVTASLERPIPVVYDEPAWFVQFDGSFPSRITDYMYLGNLGHANNPELLRKLGIGQILSVGESVEWSAETLREWGPENTCLIQGVQDNGMDALDEMFERCLWFIDRGRKSGKATLVHCRVGVSRSATICIAEVMRSMRLSFPRAYCFVRARRLNVIIQPNLRFTYELLKWEEKLKLKSNFGASASINGEMDCDGYGDCSGSDCSGDSDCSQEGGFKREMEWAEIAREIAALNKPYARNGA</sequence>
<feature type="domain" description="Tyrosine specific protein phosphatases" evidence="5">
    <location>
        <begin position="543"/>
        <end position="619"/>
    </location>
</feature>
<dbReference type="OrthoDB" id="273181at2759"/>
<dbReference type="PROSITE" id="PS00383">
    <property type="entry name" value="TYR_PHOSPHATASE_1"/>
    <property type="match status" value="1"/>
</dbReference>